<comment type="caution">
    <text evidence="3">The sequence shown here is derived from an EMBL/GenBank/DDBJ whole genome shotgun (WGS) entry which is preliminary data.</text>
</comment>
<gene>
    <name evidence="3" type="ORF">DES45_11914</name>
</gene>
<dbReference type="OrthoDB" id="9760250at2"/>
<evidence type="ECO:0000313" key="3">
    <source>
        <dbReference type="EMBL" id="RDI51231.1"/>
    </source>
</evidence>
<dbReference type="InterPro" id="IPR046462">
    <property type="entry name" value="TerL_nuclease"/>
</dbReference>
<dbReference type="PANTHER" id="PTHR41287">
    <property type="match status" value="1"/>
</dbReference>
<dbReference type="Gene3D" id="3.40.50.300">
    <property type="entry name" value="P-loop containing nucleotide triphosphate hydrolases"/>
    <property type="match status" value="1"/>
</dbReference>
<dbReference type="Pfam" id="PF03354">
    <property type="entry name" value="TerL_ATPase"/>
    <property type="match status" value="1"/>
</dbReference>
<dbReference type="EMBL" id="QQBB01000019">
    <property type="protein sequence ID" value="RDI51231.1"/>
    <property type="molecule type" value="Genomic_DNA"/>
</dbReference>
<feature type="domain" description="Terminase large subunit-like endonuclease" evidence="2">
    <location>
        <begin position="232"/>
        <end position="514"/>
    </location>
</feature>
<evidence type="ECO:0000259" key="2">
    <source>
        <dbReference type="Pfam" id="PF20441"/>
    </source>
</evidence>
<organism evidence="3 4">
    <name type="scientific">Microvirga subterranea</name>
    <dbReference type="NCBI Taxonomy" id="186651"/>
    <lineage>
        <taxon>Bacteria</taxon>
        <taxon>Pseudomonadati</taxon>
        <taxon>Pseudomonadota</taxon>
        <taxon>Alphaproteobacteria</taxon>
        <taxon>Hyphomicrobiales</taxon>
        <taxon>Methylobacteriaceae</taxon>
        <taxon>Microvirga</taxon>
    </lineage>
</organism>
<keyword evidence="4" id="KW-1185">Reference proteome</keyword>
<name>A0A370H569_9HYPH</name>
<dbReference type="GO" id="GO:0004519">
    <property type="term" value="F:endonuclease activity"/>
    <property type="evidence" value="ECO:0007669"/>
    <property type="project" value="InterPro"/>
</dbReference>
<evidence type="ECO:0000259" key="1">
    <source>
        <dbReference type="Pfam" id="PF03354"/>
    </source>
</evidence>
<dbReference type="InterPro" id="IPR027417">
    <property type="entry name" value="P-loop_NTPase"/>
</dbReference>
<dbReference type="InterPro" id="IPR046461">
    <property type="entry name" value="TerL_ATPase"/>
</dbReference>
<protein>
    <submittedName>
        <fullName evidence="3">Phage terminase large subunit-like protein</fullName>
    </submittedName>
</protein>
<reference evidence="3 4" key="1">
    <citation type="submission" date="2018-07" db="EMBL/GenBank/DDBJ databases">
        <title>Genomic Encyclopedia of Type Strains, Phase IV (KMG-IV): sequencing the most valuable type-strain genomes for metagenomic binning, comparative biology and taxonomic classification.</title>
        <authorList>
            <person name="Goeker M."/>
        </authorList>
    </citation>
    <scope>NUCLEOTIDE SEQUENCE [LARGE SCALE GENOMIC DNA]</scope>
    <source>
        <strain evidence="3 4">DSM 14364</strain>
    </source>
</reference>
<dbReference type="Pfam" id="PF20441">
    <property type="entry name" value="TerL_nuclease"/>
    <property type="match status" value="1"/>
</dbReference>
<dbReference type="AlphaFoldDB" id="A0A370H569"/>
<proteinExistence type="predicted"/>
<feature type="domain" description="Terminase large subunit-like ATPase" evidence="1">
    <location>
        <begin position="49"/>
        <end position="222"/>
    </location>
</feature>
<dbReference type="Proteomes" id="UP000254925">
    <property type="component" value="Unassembled WGS sequence"/>
</dbReference>
<dbReference type="InterPro" id="IPR005021">
    <property type="entry name" value="Terminase_largesu-like"/>
</dbReference>
<dbReference type="RefSeq" id="WP_114773236.1">
    <property type="nucleotide sequence ID" value="NZ_QQBB01000019.1"/>
</dbReference>
<accession>A0A370H569</accession>
<evidence type="ECO:0000313" key="4">
    <source>
        <dbReference type="Proteomes" id="UP000254925"/>
    </source>
</evidence>
<dbReference type="PANTHER" id="PTHR41287:SF1">
    <property type="entry name" value="PROTEIN YMFN"/>
    <property type="match status" value="1"/>
</dbReference>
<sequence>MTTLIPTWVFDDSPIPDPQGRAERMLRFADLLQHPKADGPDRRPLKSKWQRRIIERIYGPSDESGKRQVKTVFALLPRGARKTTLASVLALGHTIGPEQRPGGQVVSAASDRTQARLAFDEASDMIRADPRLLDATRLRDTKNRIEHKKSRSNYVAISADGDAQHGKTPVFVLADELHVWRGFSLWNALKTGVSKTPGSLTIVITTAGERPEGICWELFQYALRCHNDPAKDPSFLPILFQADARADWEDEELWRLVNPGLDEGFPDLDELRAEARLARELPKLREGFKQTHLNIWSDGSAAGWVEMAIYDEAADPIDEDALEGEACWLAVDMSKSYDLTAIVAAFPHEDSGWQVLTFPFLPEAAFKRRAQELPDVPWQQWRDEGLLTVIPGDLIDDTVIEAKIRELCDTYDVQEIAFDPKFAAKIMGNLIADDLPAVELPQRPMTMGPFYNELQKAIIARRFRHGGHPVLRWCVQNAVPIYGDTGLPYLSKRKSTQAIDCIVAAAMATGRADARNGGPSIYENLEERPMGLLVI</sequence>